<proteinExistence type="predicted"/>
<organism evidence="2 3">
    <name type="scientific">Isoptericola hypogeus</name>
    <dbReference type="NCBI Taxonomy" id="300179"/>
    <lineage>
        <taxon>Bacteria</taxon>
        <taxon>Bacillati</taxon>
        <taxon>Actinomycetota</taxon>
        <taxon>Actinomycetes</taxon>
        <taxon>Micrococcales</taxon>
        <taxon>Promicromonosporaceae</taxon>
        <taxon>Isoptericola</taxon>
    </lineage>
</organism>
<evidence type="ECO:0008006" key="4">
    <source>
        <dbReference type="Google" id="ProtNLM"/>
    </source>
</evidence>
<comment type="caution">
    <text evidence="2">The sequence shown here is derived from an EMBL/GenBank/DDBJ whole genome shotgun (WGS) entry which is preliminary data.</text>
</comment>
<dbReference type="EMBL" id="BAAAPM010000011">
    <property type="protein sequence ID" value="GAA1741926.1"/>
    <property type="molecule type" value="Genomic_DNA"/>
</dbReference>
<name>A0ABN2JX10_9MICO</name>
<evidence type="ECO:0000313" key="3">
    <source>
        <dbReference type="Proteomes" id="UP001501138"/>
    </source>
</evidence>
<gene>
    <name evidence="2" type="ORF">GCM10009809_41810</name>
</gene>
<dbReference type="RefSeq" id="WP_344250916.1">
    <property type="nucleotide sequence ID" value="NZ_BAAAPM010000011.1"/>
</dbReference>
<reference evidence="2 3" key="1">
    <citation type="journal article" date="2019" name="Int. J. Syst. Evol. Microbiol.">
        <title>The Global Catalogue of Microorganisms (GCM) 10K type strain sequencing project: providing services to taxonomists for standard genome sequencing and annotation.</title>
        <authorList>
            <consortium name="The Broad Institute Genomics Platform"/>
            <consortium name="The Broad Institute Genome Sequencing Center for Infectious Disease"/>
            <person name="Wu L."/>
            <person name="Ma J."/>
        </authorList>
    </citation>
    <scope>NUCLEOTIDE SEQUENCE [LARGE SCALE GENOMIC DNA]</scope>
    <source>
        <strain evidence="2 3">JCM 15589</strain>
    </source>
</reference>
<accession>A0ABN2JX10</accession>
<dbReference type="Proteomes" id="UP001501138">
    <property type="component" value="Unassembled WGS sequence"/>
</dbReference>
<feature type="region of interest" description="Disordered" evidence="1">
    <location>
        <begin position="1"/>
        <end position="41"/>
    </location>
</feature>
<evidence type="ECO:0000256" key="1">
    <source>
        <dbReference type="SAM" id="MobiDB-lite"/>
    </source>
</evidence>
<protein>
    <recommendedName>
        <fullName evidence="4">Lipocalin-like domain-containing protein</fullName>
    </recommendedName>
</protein>
<sequence>MSRDISPGTLVGSWTHSHEEDDEGRQVFRPADGDFPPSRGRTTFTLLPDQLALVGAPGPDDRGTTTDGTWSLDGDVLRIALPRGEATYQVLAADADRLELRPHR</sequence>
<keyword evidence="3" id="KW-1185">Reference proteome</keyword>
<evidence type="ECO:0000313" key="2">
    <source>
        <dbReference type="EMBL" id="GAA1741926.1"/>
    </source>
</evidence>